<keyword evidence="2 5" id="KW-0812">Transmembrane</keyword>
<keyword evidence="4 5" id="KW-0472">Membrane</keyword>
<accession>A0A7I4YKV9</accession>
<dbReference type="InterPro" id="IPR036513">
    <property type="entry name" value="STAS_dom_sf"/>
</dbReference>
<feature type="transmembrane region" description="Helical" evidence="5">
    <location>
        <begin position="329"/>
        <end position="356"/>
    </location>
</feature>
<evidence type="ECO:0000256" key="5">
    <source>
        <dbReference type="SAM" id="Phobius"/>
    </source>
</evidence>
<name>A0A7I4YKV9_HAECO</name>
<keyword evidence="3 5" id="KW-1133">Transmembrane helix</keyword>
<sequence length="704" mass="77851">MERPPMNQEEFDRQFEYELPHYGKSPLMKVASVTKKFWRPFTSPRNFANTIISFIPILHWLPRYAFKSDLIHDAVGGLTVGIMHVPQGIAYAVLAGVDPVVGLYTSFFPVLSYMIFGTSRHCSTGTFAVVALMTGKAVHRLSVAPEDAVVSALTNITEPATSPTPVQVASALAVLIGIIQVLVGACGLDFVTTYFSDELVTGFTTGASTHVFITQLKDVFGIPGLPRREGVANALLKIYDLCAGLPRTNLIAFGLSALTILLLMIGKYVFNPLVKKRLHCPIPFPMELLAVVLGTVISQFAHLKSNFNVSVVGKIPEGLPAPVLPHLDLIPSLIVDAISISAVVMAIHVSLAKILAKKYQYEMDTNQEFYAMGFTSVLSGFFPIFPHSCSISRTMVSVGAGTKTQLNAIFSSIFIFIIVQFSGSWLQPLPMCVLASIIVAALLGMFRKFGQLVRLWRLSKIDFSIWVVAFVATVCIDVMEGLAIAIVFALFTTVIREQWPKWHILANISGTYDFRDVERYRHIYFFNSVCVLRFDSPLLFTNVGRFRKIVDSVADDWEGIKYCGKLDKKHLVLGEQSEKDSVSVSSENQKKYLIIDCSGFAYVDIMGVNTLKEIHEDLRVKNICVSFAAAKAPVRELFEASGLYAAVAKTNFYPTIYDAIAYAQMERGVSTPDHFISHDSYINHVDTTDEAVQCPEPPKERCSV</sequence>
<evidence type="ECO:0000256" key="2">
    <source>
        <dbReference type="ARBA" id="ARBA00022692"/>
    </source>
</evidence>
<feature type="transmembrane region" description="Helical" evidence="5">
    <location>
        <begin position="282"/>
        <end position="301"/>
    </location>
</feature>
<feature type="transmembrane region" description="Helical" evidence="5">
    <location>
        <begin position="250"/>
        <end position="270"/>
    </location>
</feature>
<dbReference type="SUPFAM" id="SSF52091">
    <property type="entry name" value="SpoIIaa-like"/>
    <property type="match status" value="1"/>
</dbReference>
<dbReference type="WBParaSite" id="HCON_00106385-00001">
    <property type="protein sequence ID" value="HCON_00106385-00001"/>
    <property type="gene ID" value="HCON_00106385"/>
</dbReference>
<dbReference type="PROSITE" id="PS50801">
    <property type="entry name" value="STAS"/>
    <property type="match status" value="1"/>
</dbReference>
<feature type="domain" description="STAS" evidence="6">
    <location>
        <begin position="519"/>
        <end position="663"/>
    </location>
</feature>
<dbReference type="PANTHER" id="PTHR11814">
    <property type="entry name" value="SULFATE TRANSPORTER"/>
    <property type="match status" value="1"/>
</dbReference>
<evidence type="ECO:0000313" key="7">
    <source>
        <dbReference type="Proteomes" id="UP000025227"/>
    </source>
</evidence>
<dbReference type="InterPro" id="IPR011547">
    <property type="entry name" value="SLC26A/SulP_dom"/>
</dbReference>
<comment type="subcellular location">
    <subcellularLocation>
        <location evidence="1">Membrane</location>
        <topology evidence="1">Multi-pass membrane protein</topology>
    </subcellularLocation>
</comment>
<dbReference type="OMA" id="KWHLLAN"/>
<organism evidence="7 8">
    <name type="scientific">Haemonchus contortus</name>
    <name type="common">Barber pole worm</name>
    <dbReference type="NCBI Taxonomy" id="6289"/>
    <lineage>
        <taxon>Eukaryota</taxon>
        <taxon>Metazoa</taxon>
        <taxon>Ecdysozoa</taxon>
        <taxon>Nematoda</taxon>
        <taxon>Chromadorea</taxon>
        <taxon>Rhabditida</taxon>
        <taxon>Rhabditina</taxon>
        <taxon>Rhabditomorpha</taxon>
        <taxon>Strongyloidea</taxon>
        <taxon>Trichostrongylidae</taxon>
        <taxon>Haemonchus</taxon>
    </lineage>
</organism>
<feature type="transmembrane region" description="Helical" evidence="5">
    <location>
        <begin position="405"/>
        <end position="422"/>
    </location>
</feature>
<dbReference type="NCBIfam" id="TIGR00815">
    <property type="entry name" value="sulP"/>
    <property type="match status" value="1"/>
</dbReference>
<feature type="transmembrane region" description="Helical" evidence="5">
    <location>
        <begin position="466"/>
        <end position="491"/>
    </location>
</feature>
<protein>
    <submittedName>
        <fullName evidence="8">STAS domain-containing protein</fullName>
    </submittedName>
</protein>
<proteinExistence type="predicted"/>
<keyword evidence="7" id="KW-1185">Reference proteome</keyword>
<dbReference type="GO" id="GO:0008271">
    <property type="term" value="F:secondary active sulfate transmembrane transporter activity"/>
    <property type="evidence" value="ECO:0007669"/>
    <property type="project" value="InterPro"/>
</dbReference>
<dbReference type="PROSITE" id="PS01130">
    <property type="entry name" value="SLC26A"/>
    <property type="match status" value="1"/>
</dbReference>
<dbReference type="CDD" id="cd07042">
    <property type="entry name" value="STAS_SulP_like_sulfate_transporter"/>
    <property type="match status" value="1"/>
</dbReference>
<dbReference type="Proteomes" id="UP000025227">
    <property type="component" value="Unplaced"/>
</dbReference>
<evidence type="ECO:0000256" key="3">
    <source>
        <dbReference type="ARBA" id="ARBA00022989"/>
    </source>
</evidence>
<reference evidence="8" key="1">
    <citation type="submission" date="2020-12" db="UniProtKB">
        <authorList>
            <consortium name="WormBaseParasite"/>
        </authorList>
    </citation>
    <scope>IDENTIFICATION</scope>
    <source>
        <strain evidence="8">MHco3</strain>
    </source>
</reference>
<evidence type="ECO:0000256" key="1">
    <source>
        <dbReference type="ARBA" id="ARBA00004141"/>
    </source>
</evidence>
<dbReference type="Gene3D" id="3.30.750.24">
    <property type="entry name" value="STAS domain"/>
    <property type="match status" value="1"/>
</dbReference>
<dbReference type="AlphaFoldDB" id="A0A7I4YKV9"/>
<evidence type="ECO:0000313" key="8">
    <source>
        <dbReference type="WBParaSite" id="HCON_00106385-00001"/>
    </source>
</evidence>
<dbReference type="OrthoDB" id="288203at2759"/>
<dbReference type="InterPro" id="IPR002645">
    <property type="entry name" value="STAS_dom"/>
</dbReference>
<dbReference type="Pfam" id="PF01740">
    <property type="entry name" value="STAS"/>
    <property type="match status" value="1"/>
</dbReference>
<feature type="transmembrane region" description="Helical" evidence="5">
    <location>
        <begin position="429"/>
        <end position="446"/>
    </location>
</feature>
<dbReference type="GO" id="GO:0016020">
    <property type="term" value="C:membrane"/>
    <property type="evidence" value="ECO:0007669"/>
    <property type="project" value="UniProtKB-SubCell"/>
</dbReference>
<dbReference type="InterPro" id="IPR018045">
    <property type="entry name" value="S04_transporter_CS"/>
</dbReference>
<dbReference type="InterPro" id="IPR001902">
    <property type="entry name" value="SLC26A/SulP_fam"/>
</dbReference>
<evidence type="ECO:0000256" key="4">
    <source>
        <dbReference type="ARBA" id="ARBA00023136"/>
    </source>
</evidence>
<evidence type="ECO:0000259" key="6">
    <source>
        <dbReference type="PROSITE" id="PS50801"/>
    </source>
</evidence>
<dbReference type="Pfam" id="PF00916">
    <property type="entry name" value="Sulfate_transp"/>
    <property type="match status" value="1"/>
</dbReference>